<dbReference type="Gene3D" id="3.30.930.10">
    <property type="entry name" value="Bira Bifunctional Protein, Domain 2"/>
    <property type="match status" value="1"/>
</dbReference>
<sequence length="395" mass="43491">MTATERWLLPAGVEEILPPRAWRLDALRRSLLDLYWSWGYDLMFPPFIEYLESLLTGVAHDLDLQTFKVMDQLSGRVMGIRADMTPQAARIDAHVINADTPTRLCYIGTVLRTRPEGVSGARSPLQVGAELFGHEGEASDVEVVSLMLETLKVAGAEGLTLDLGHVAIYRSLARQAGLDEDARQELFEILRRKAVSEYRRYLAELDLSEAHRRRLAALVELHGGAEVLEQARDRLAGSGQAVVDGLDRLEAVSARIRQRYPDLALHFDLAELHSYHYENGLVFGAFHPDHGQALARGGRYDGIGEVFGRARPATGFSADLKPLLSFAAEGPAEGRSGGILAPADPDPALEAAVARLREQGERVVRQLPDTPGADDHHGCDRQLKRTGDDWSVQSI</sequence>
<keyword evidence="11" id="KW-0808">Transferase</keyword>
<evidence type="ECO:0000256" key="2">
    <source>
        <dbReference type="ARBA" id="ARBA00004667"/>
    </source>
</evidence>
<feature type="compositionally biased region" description="Basic and acidic residues" evidence="9">
    <location>
        <begin position="373"/>
        <end position="388"/>
    </location>
</feature>
<dbReference type="NCBIfam" id="NF009086">
    <property type="entry name" value="PRK12421.1"/>
    <property type="match status" value="1"/>
</dbReference>
<comment type="subunit">
    <text evidence="4 8">Heteromultimer composed of HisG and HisZ subunits.</text>
</comment>
<evidence type="ECO:0000256" key="7">
    <source>
        <dbReference type="ARBA" id="ARBA00025246"/>
    </source>
</evidence>
<dbReference type="NCBIfam" id="NF008935">
    <property type="entry name" value="PRK12292.1-1"/>
    <property type="match status" value="1"/>
</dbReference>
<proteinExistence type="inferred from homology"/>
<dbReference type="PANTHER" id="PTHR43707:SF1">
    <property type="entry name" value="HISTIDINE--TRNA LIGASE, MITOCHONDRIAL-RELATED"/>
    <property type="match status" value="1"/>
</dbReference>
<evidence type="ECO:0000259" key="10">
    <source>
        <dbReference type="Pfam" id="PF13393"/>
    </source>
</evidence>
<keyword evidence="6 8" id="KW-0963">Cytoplasm</keyword>
<gene>
    <name evidence="8" type="primary">hisZ</name>
    <name evidence="11" type="ORF">RBH19_05855</name>
</gene>
<dbReference type="SUPFAM" id="SSF55681">
    <property type="entry name" value="Class II aaRS and biotin synthetases"/>
    <property type="match status" value="1"/>
</dbReference>
<name>A0ABU0W5T4_9GAMM</name>
<comment type="caution">
    <text evidence="11">The sequence shown here is derived from an EMBL/GenBank/DDBJ whole genome shotgun (WGS) entry which is preliminary data.</text>
</comment>
<dbReference type="Pfam" id="PF13393">
    <property type="entry name" value="tRNA-synt_His"/>
    <property type="match status" value="1"/>
</dbReference>
<dbReference type="Proteomes" id="UP001239019">
    <property type="component" value="Unassembled WGS sequence"/>
</dbReference>
<dbReference type="CDD" id="cd00773">
    <property type="entry name" value="HisRS-like_core"/>
    <property type="match status" value="1"/>
</dbReference>
<keyword evidence="8" id="KW-0368">Histidine biosynthesis</keyword>
<protein>
    <recommendedName>
        <fullName evidence="5 8">ATP phosphoribosyltransferase regulatory subunit</fullName>
    </recommendedName>
</protein>
<comment type="similarity">
    <text evidence="3 8">Belongs to the class-II aminoacyl-tRNA synthetase family. HisZ subfamily.</text>
</comment>
<keyword evidence="11" id="KW-0328">Glycosyltransferase</keyword>
<comment type="function">
    <text evidence="7 8">Required for the first step of histidine biosynthesis. May allow the feedback regulation of ATP phosphoribosyltransferase activity by histidine.</text>
</comment>
<feature type="domain" description="Class II Histidinyl-tRNA synthetase (HisRS)-like catalytic core" evidence="10">
    <location>
        <begin position="12"/>
        <end position="323"/>
    </location>
</feature>
<dbReference type="InterPro" id="IPR041715">
    <property type="entry name" value="HisRS-like_core"/>
</dbReference>
<dbReference type="PIRSF" id="PIRSF001549">
    <property type="entry name" value="His-tRNA_synth"/>
    <property type="match status" value="1"/>
</dbReference>
<comment type="miscellaneous">
    <text evidence="8">This function is generally fulfilled by the C-terminal part of HisG, which is missing in some bacteria such as this one.</text>
</comment>
<reference evidence="11 12" key="1">
    <citation type="submission" date="2023-08" db="EMBL/GenBank/DDBJ databases">
        <title>Whole-genome sequencing of halo(alkali)philic microorganisms from hypersaline lakes.</title>
        <authorList>
            <person name="Sorokin D.Y."/>
            <person name="Abbas B."/>
            <person name="Merkel A.Y."/>
        </authorList>
    </citation>
    <scope>NUCLEOTIDE SEQUENCE [LARGE SCALE GENOMIC DNA]</scope>
    <source>
        <strain evidence="11 12">AB-CW4</strain>
    </source>
</reference>
<evidence type="ECO:0000256" key="4">
    <source>
        <dbReference type="ARBA" id="ARBA00011496"/>
    </source>
</evidence>
<keyword evidence="8" id="KW-0028">Amino-acid biosynthesis</keyword>
<comment type="subcellular location">
    <subcellularLocation>
        <location evidence="1 8">Cytoplasm</location>
    </subcellularLocation>
</comment>
<organism evidence="11 12">
    <name type="scientific">Natronospira bacteriovora</name>
    <dbReference type="NCBI Taxonomy" id="3069753"/>
    <lineage>
        <taxon>Bacteria</taxon>
        <taxon>Pseudomonadati</taxon>
        <taxon>Pseudomonadota</taxon>
        <taxon>Gammaproteobacteria</taxon>
        <taxon>Natronospirales</taxon>
        <taxon>Natronospiraceae</taxon>
        <taxon>Natronospira</taxon>
    </lineage>
</organism>
<evidence type="ECO:0000256" key="9">
    <source>
        <dbReference type="SAM" id="MobiDB-lite"/>
    </source>
</evidence>
<evidence type="ECO:0000256" key="1">
    <source>
        <dbReference type="ARBA" id="ARBA00004496"/>
    </source>
</evidence>
<evidence type="ECO:0000256" key="5">
    <source>
        <dbReference type="ARBA" id="ARBA00020397"/>
    </source>
</evidence>
<evidence type="ECO:0000313" key="11">
    <source>
        <dbReference type="EMBL" id="MDQ2069387.1"/>
    </source>
</evidence>
<dbReference type="InterPro" id="IPR004516">
    <property type="entry name" value="HisRS/HisZ"/>
</dbReference>
<comment type="pathway">
    <text evidence="2 8">Amino-acid biosynthesis; L-histidine biosynthesis; L-histidine from 5-phospho-alpha-D-ribose 1-diphosphate: step 1/9.</text>
</comment>
<feature type="region of interest" description="Disordered" evidence="9">
    <location>
        <begin position="367"/>
        <end position="395"/>
    </location>
</feature>
<evidence type="ECO:0000256" key="6">
    <source>
        <dbReference type="ARBA" id="ARBA00022490"/>
    </source>
</evidence>
<dbReference type="GO" id="GO:0016757">
    <property type="term" value="F:glycosyltransferase activity"/>
    <property type="evidence" value="ECO:0007669"/>
    <property type="project" value="UniProtKB-KW"/>
</dbReference>
<evidence type="ECO:0000256" key="3">
    <source>
        <dbReference type="ARBA" id="ARBA00005539"/>
    </source>
</evidence>
<evidence type="ECO:0000256" key="8">
    <source>
        <dbReference type="HAMAP-Rule" id="MF_00125"/>
    </source>
</evidence>
<evidence type="ECO:0000313" key="12">
    <source>
        <dbReference type="Proteomes" id="UP001239019"/>
    </source>
</evidence>
<accession>A0ABU0W5T4</accession>
<dbReference type="InterPro" id="IPR004517">
    <property type="entry name" value="HisZ"/>
</dbReference>
<dbReference type="PANTHER" id="PTHR43707">
    <property type="entry name" value="HISTIDYL-TRNA SYNTHETASE"/>
    <property type="match status" value="1"/>
</dbReference>
<dbReference type="HAMAP" id="MF_00125">
    <property type="entry name" value="HisZ"/>
    <property type="match status" value="1"/>
</dbReference>
<dbReference type="InterPro" id="IPR045864">
    <property type="entry name" value="aa-tRNA-synth_II/BPL/LPL"/>
</dbReference>
<dbReference type="NCBIfam" id="TIGR00443">
    <property type="entry name" value="hisZ_biosyn_reg"/>
    <property type="match status" value="1"/>
</dbReference>
<dbReference type="RefSeq" id="WP_306727888.1">
    <property type="nucleotide sequence ID" value="NZ_JAVDDT010000003.1"/>
</dbReference>
<dbReference type="EMBL" id="JAVDDT010000003">
    <property type="protein sequence ID" value="MDQ2069387.1"/>
    <property type="molecule type" value="Genomic_DNA"/>
</dbReference>
<keyword evidence="12" id="KW-1185">Reference proteome</keyword>